<evidence type="ECO:0000256" key="6">
    <source>
        <dbReference type="ARBA" id="ARBA00023316"/>
    </source>
</evidence>
<dbReference type="AlphaFoldDB" id="A0A840C3Z8"/>
<evidence type="ECO:0000256" key="7">
    <source>
        <dbReference type="PROSITE-ProRule" id="PRU01373"/>
    </source>
</evidence>
<feature type="chain" id="PRO_5032703751" evidence="8">
    <location>
        <begin position="20"/>
        <end position="325"/>
    </location>
</feature>
<dbReference type="SUPFAM" id="SSF141523">
    <property type="entry name" value="L,D-transpeptidase catalytic domain-like"/>
    <property type="match status" value="1"/>
</dbReference>
<comment type="pathway">
    <text evidence="1 7">Cell wall biogenesis; peptidoglycan biosynthesis.</text>
</comment>
<evidence type="ECO:0000256" key="3">
    <source>
        <dbReference type="ARBA" id="ARBA00022679"/>
    </source>
</evidence>
<dbReference type="Gene3D" id="1.10.101.10">
    <property type="entry name" value="PGBD-like superfamily/PGBD"/>
    <property type="match status" value="1"/>
</dbReference>
<dbReference type="GO" id="GO:0018104">
    <property type="term" value="P:peptidoglycan-protein cross-linking"/>
    <property type="evidence" value="ECO:0007669"/>
    <property type="project" value="TreeGrafter"/>
</dbReference>
<evidence type="ECO:0000256" key="8">
    <source>
        <dbReference type="SAM" id="SignalP"/>
    </source>
</evidence>
<proteinExistence type="inferred from homology"/>
<dbReference type="GO" id="GO:0008360">
    <property type="term" value="P:regulation of cell shape"/>
    <property type="evidence" value="ECO:0007669"/>
    <property type="project" value="UniProtKB-UniRule"/>
</dbReference>
<dbReference type="InterPro" id="IPR050979">
    <property type="entry name" value="LD-transpeptidase"/>
</dbReference>
<dbReference type="EMBL" id="JACIEN010000002">
    <property type="protein sequence ID" value="MBB4017137.1"/>
    <property type="molecule type" value="Genomic_DNA"/>
</dbReference>
<keyword evidence="10" id="KW-0449">Lipoprotein</keyword>
<evidence type="ECO:0000313" key="11">
    <source>
        <dbReference type="Proteomes" id="UP000577362"/>
    </source>
</evidence>
<protein>
    <submittedName>
        <fullName evidence="10">Lipoprotein-anchoring transpeptidase ErfK/SrfK</fullName>
    </submittedName>
</protein>
<dbReference type="Proteomes" id="UP000577362">
    <property type="component" value="Unassembled WGS sequence"/>
</dbReference>
<evidence type="ECO:0000256" key="5">
    <source>
        <dbReference type="ARBA" id="ARBA00022984"/>
    </source>
</evidence>
<keyword evidence="3" id="KW-0808">Transferase</keyword>
<dbReference type="PROSITE" id="PS52029">
    <property type="entry name" value="LD_TPASE"/>
    <property type="match status" value="1"/>
</dbReference>
<dbReference type="InterPro" id="IPR036366">
    <property type="entry name" value="PGBDSf"/>
</dbReference>
<dbReference type="Gene3D" id="2.40.440.10">
    <property type="entry name" value="L,D-transpeptidase catalytic domain-like"/>
    <property type="match status" value="1"/>
</dbReference>
<reference evidence="10 11" key="1">
    <citation type="submission" date="2020-08" db="EMBL/GenBank/DDBJ databases">
        <title>Genomic Encyclopedia of Type Strains, Phase IV (KMG-IV): sequencing the most valuable type-strain genomes for metagenomic binning, comparative biology and taxonomic classification.</title>
        <authorList>
            <person name="Goeker M."/>
        </authorList>
    </citation>
    <scope>NUCLEOTIDE SEQUENCE [LARGE SCALE GENOMIC DNA]</scope>
    <source>
        <strain evidence="10 11">DSM 103737</strain>
    </source>
</reference>
<dbReference type="GO" id="GO:0071555">
    <property type="term" value="P:cell wall organization"/>
    <property type="evidence" value="ECO:0007669"/>
    <property type="project" value="UniProtKB-UniRule"/>
</dbReference>
<feature type="active site" description="Proton donor/acceptor" evidence="7">
    <location>
        <position position="284"/>
    </location>
</feature>
<feature type="domain" description="L,D-TPase catalytic" evidence="9">
    <location>
        <begin position="190"/>
        <end position="324"/>
    </location>
</feature>
<dbReference type="Pfam" id="PF01471">
    <property type="entry name" value="PG_binding_1"/>
    <property type="match status" value="1"/>
</dbReference>
<keyword evidence="6 7" id="KW-0961">Cell wall biogenesis/degradation</keyword>
<dbReference type="InterPro" id="IPR036365">
    <property type="entry name" value="PGBD-like_sf"/>
</dbReference>
<feature type="signal peptide" evidence="8">
    <location>
        <begin position="1"/>
        <end position="19"/>
    </location>
</feature>
<organism evidence="10 11">
    <name type="scientific">Chelatococcus caeni</name>
    <dbReference type="NCBI Taxonomy" id="1348468"/>
    <lineage>
        <taxon>Bacteria</taxon>
        <taxon>Pseudomonadati</taxon>
        <taxon>Pseudomonadota</taxon>
        <taxon>Alphaproteobacteria</taxon>
        <taxon>Hyphomicrobiales</taxon>
        <taxon>Chelatococcaceae</taxon>
        <taxon>Chelatococcus</taxon>
    </lineage>
</organism>
<dbReference type="GO" id="GO:0071972">
    <property type="term" value="F:peptidoglycan L,D-transpeptidase activity"/>
    <property type="evidence" value="ECO:0007669"/>
    <property type="project" value="TreeGrafter"/>
</dbReference>
<keyword evidence="5 7" id="KW-0573">Peptidoglycan synthesis</keyword>
<dbReference type="InterPro" id="IPR005490">
    <property type="entry name" value="LD_TPept_cat_dom"/>
</dbReference>
<feature type="active site" description="Nucleophile" evidence="7">
    <location>
        <position position="300"/>
    </location>
</feature>
<dbReference type="GO" id="GO:0016740">
    <property type="term" value="F:transferase activity"/>
    <property type="evidence" value="ECO:0007669"/>
    <property type="project" value="UniProtKB-KW"/>
</dbReference>
<evidence type="ECO:0000256" key="4">
    <source>
        <dbReference type="ARBA" id="ARBA00022960"/>
    </source>
</evidence>
<dbReference type="SUPFAM" id="SSF47090">
    <property type="entry name" value="PGBD-like"/>
    <property type="match status" value="1"/>
</dbReference>
<keyword evidence="8" id="KW-0732">Signal</keyword>
<evidence type="ECO:0000313" key="10">
    <source>
        <dbReference type="EMBL" id="MBB4017137.1"/>
    </source>
</evidence>
<evidence type="ECO:0000256" key="2">
    <source>
        <dbReference type="ARBA" id="ARBA00005992"/>
    </source>
</evidence>
<dbReference type="Pfam" id="PF03734">
    <property type="entry name" value="YkuD"/>
    <property type="match status" value="1"/>
</dbReference>
<dbReference type="CDD" id="cd16913">
    <property type="entry name" value="YkuD_like"/>
    <property type="match status" value="1"/>
</dbReference>
<dbReference type="UniPathway" id="UPA00219"/>
<evidence type="ECO:0000259" key="9">
    <source>
        <dbReference type="PROSITE" id="PS52029"/>
    </source>
</evidence>
<gene>
    <name evidence="10" type="ORF">GGR16_002166</name>
</gene>
<dbReference type="PANTHER" id="PTHR30582:SF30">
    <property type="entry name" value="BLR4375 PROTEIN"/>
    <property type="match status" value="1"/>
</dbReference>
<dbReference type="InterPro" id="IPR038063">
    <property type="entry name" value="Transpep_catalytic_dom"/>
</dbReference>
<keyword evidence="11" id="KW-1185">Reference proteome</keyword>
<accession>A0A840C3Z8</accession>
<dbReference type="GO" id="GO:0005576">
    <property type="term" value="C:extracellular region"/>
    <property type="evidence" value="ECO:0007669"/>
    <property type="project" value="TreeGrafter"/>
</dbReference>
<dbReference type="PANTHER" id="PTHR30582">
    <property type="entry name" value="L,D-TRANSPEPTIDASE"/>
    <property type="match status" value="1"/>
</dbReference>
<name>A0A840C3Z8_9HYPH</name>
<sequence>MDLPRLVVLIVLAPFTAAAAEPLSLDVVNKAELPLSAAKVKGPDPVVIKAQILLDRARFSPGVIDGRAGENFEHALAAFEKHHQLDGDGKLDETSWAKLKEVSGEPVLKEYTIAEEDVKGPFVKNIPAKFERRAKLARLGYTSPAELLAEKFHMNENLLKALNPGRNIDEAGTSIVVAAIATEPPEGKVKTIEVHKREKAVRAFDKDGGLIAFYPASIGSEESPAPSGTHKVRAVVHNPVYRYDPSRVQLKGVSRKRKLKIAPGPNNPVGSVWIGLSKDTYGIHGTPDPDKIGKTASNGCVRLTNWDAEALARMTERGAVVTFVD</sequence>
<dbReference type="InterPro" id="IPR002477">
    <property type="entry name" value="Peptidoglycan-bd-like"/>
</dbReference>
<keyword evidence="4 7" id="KW-0133">Cell shape</keyword>
<comment type="similarity">
    <text evidence="2">Belongs to the YkuD family.</text>
</comment>
<comment type="caution">
    <text evidence="10">The sequence shown here is derived from an EMBL/GenBank/DDBJ whole genome shotgun (WGS) entry which is preliminary data.</text>
</comment>
<dbReference type="RefSeq" id="WP_183316592.1">
    <property type="nucleotide sequence ID" value="NZ_JACIEN010000002.1"/>
</dbReference>
<evidence type="ECO:0000256" key="1">
    <source>
        <dbReference type="ARBA" id="ARBA00004752"/>
    </source>
</evidence>